<dbReference type="InterPro" id="IPR052928">
    <property type="entry name" value="Desiccation-related_membrane"/>
</dbReference>
<evidence type="ECO:0000313" key="2">
    <source>
        <dbReference type="EMBL" id="KAB2334321.1"/>
    </source>
</evidence>
<protein>
    <submittedName>
        <fullName evidence="2">YtxH domain-containing protein</fullName>
    </submittedName>
</protein>
<dbReference type="PANTHER" id="PTHR35792:SF1">
    <property type="entry name" value="SLL0268 PROTEIN"/>
    <property type="match status" value="1"/>
</dbReference>
<name>A0A7V7RNZ3_9BACI</name>
<gene>
    <name evidence="2" type="ORF">F7732_09640</name>
</gene>
<dbReference type="EMBL" id="WBOT01000002">
    <property type="protein sequence ID" value="KAB2334321.1"/>
    <property type="molecule type" value="Genomic_DNA"/>
</dbReference>
<keyword evidence="3" id="KW-1185">Reference proteome</keyword>
<dbReference type="Pfam" id="PF12732">
    <property type="entry name" value="YtxH"/>
    <property type="match status" value="1"/>
</dbReference>
<dbReference type="InterPro" id="IPR024623">
    <property type="entry name" value="YtxH"/>
</dbReference>
<dbReference type="PANTHER" id="PTHR35792">
    <property type="entry name" value="GENERAL STRESS PROTEIN"/>
    <property type="match status" value="1"/>
</dbReference>
<comment type="caution">
    <text evidence="2">The sequence shown here is derived from an EMBL/GenBank/DDBJ whole genome shotgun (WGS) entry which is preliminary data.</text>
</comment>
<feature type="transmembrane region" description="Helical" evidence="1">
    <location>
        <begin position="25"/>
        <end position="44"/>
    </location>
</feature>
<evidence type="ECO:0000313" key="3">
    <source>
        <dbReference type="Proteomes" id="UP000441354"/>
    </source>
</evidence>
<keyword evidence="1" id="KW-0812">Transmembrane</keyword>
<keyword evidence="1" id="KW-0472">Membrane</keyword>
<dbReference type="AlphaFoldDB" id="A0A7V7RNZ3"/>
<proteinExistence type="predicted"/>
<organism evidence="2 3">
    <name type="scientific">Bacillus mesophilum</name>
    <dbReference type="NCBI Taxonomy" id="1071718"/>
    <lineage>
        <taxon>Bacteria</taxon>
        <taxon>Bacillati</taxon>
        <taxon>Bacillota</taxon>
        <taxon>Bacilli</taxon>
        <taxon>Bacillales</taxon>
        <taxon>Bacillaceae</taxon>
        <taxon>Bacillus</taxon>
    </lineage>
</organism>
<dbReference type="Proteomes" id="UP000441354">
    <property type="component" value="Unassembled WGS sequence"/>
</dbReference>
<dbReference type="OrthoDB" id="9810874at2"/>
<dbReference type="RefSeq" id="WP_151573634.1">
    <property type="nucleotide sequence ID" value="NZ_WBOT01000002.1"/>
</dbReference>
<accession>A0A7V7RNZ3</accession>
<keyword evidence="1" id="KW-1133">Transmembrane helix</keyword>
<evidence type="ECO:0000256" key="1">
    <source>
        <dbReference type="SAM" id="Phobius"/>
    </source>
</evidence>
<reference evidence="2 3" key="1">
    <citation type="journal article" date="2014" name="Arch. Microbiol.">
        <title>Bacillus mesophilum sp. nov., strain IITR-54T, a novel 4-chlorobiphenyl dechlorinating bacterium.</title>
        <authorList>
            <person name="Manickam N."/>
            <person name="Singh N.K."/>
            <person name="Bajaj A."/>
            <person name="Kumar R.M."/>
            <person name="Kaur G."/>
            <person name="Kaur N."/>
            <person name="Bala M."/>
            <person name="Kumar A."/>
            <person name="Mayilraj S."/>
        </authorList>
    </citation>
    <scope>NUCLEOTIDE SEQUENCE [LARGE SCALE GENOMIC DNA]</scope>
    <source>
        <strain evidence="2 3">IITR-54</strain>
    </source>
</reference>
<sequence>MSKQDRNQFDAGTDMKEDNMNTKDFMIGALIGGIIGAGAALLLAPKPGKELIHDISEQASVIKEKTSKIRDTAMEKGTELAGAAKEKTNAVSSSVSKQSSELVNKVKGLTAKNNQDTQSEETSELHAVKTDNEVFPEGNSPVNDAEIQLKLDETKQAFDETELKYNR</sequence>